<protein>
    <recommendedName>
        <fullName evidence="1">Phage terminase large subunit C-terminal domain-containing protein</fullName>
    </recommendedName>
</protein>
<evidence type="ECO:0000313" key="2">
    <source>
        <dbReference type="EMBL" id="KKK91122.1"/>
    </source>
</evidence>
<proteinExistence type="predicted"/>
<dbReference type="Gene3D" id="3.30.420.280">
    <property type="match status" value="1"/>
</dbReference>
<dbReference type="Pfam" id="PF17288">
    <property type="entry name" value="Terminase_3C"/>
    <property type="match status" value="1"/>
</dbReference>
<organism evidence="2">
    <name type="scientific">marine sediment metagenome</name>
    <dbReference type="NCBI Taxonomy" id="412755"/>
    <lineage>
        <taxon>unclassified sequences</taxon>
        <taxon>metagenomes</taxon>
        <taxon>ecological metagenomes</taxon>
    </lineage>
</organism>
<dbReference type="PANTHER" id="PTHR39184">
    <property type="match status" value="1"/>
</dbReference>
<accession>A0A0F8ZBD3</accession>
<dbReference type="InterPro" id="IPR035413">
    <property type="entry name" value="Terminase_L_C"/>
</dbReference>
<name>A0A0F8ZBD3_9ZZZZ</name>
<feature type="domain" description="Phage terminase large subunit C-terminal" evidence="1">
    <location>
        <begin position="31"/>
        <end position="198"/>
    </location>
</feature>
<dbReference type="AlphaFoldDB" id="A0A0F8ZBD3"/>
<feature type="non-terminal residue" evidence="2">
    <location>
        <position position="1"/>
    </location>
</feature>
<dbReference type="EMBL" id="LAZR01048794">
    <property type="protein sequence ID" value="KKK91122.1"/>
    <property type="molecule type" value="Genomic_DNA"/>
</dbReference>
<comment type="caution">
    <text evidence="2">The sequence shown here is derived from an EMBL/GenBank/DDBJ whole genome shotgun (WGS) entry which is preliminary data.</text>
</comment>
<sequence>YRTMSEARVFRNWKAKAFKTPKDATFYFGADWGYALDPTTLIRCFIDDRKLYVDQEVYLVGCEIDHSPFLFGGVNDKELQDLNPSAYAALKSKNKQWRGIDGARKWRITADNARPETISYMQKHGFPLMRPSIKGPGSVMEGVDFLQSYDIVIHPRCKNTVDEFTFYSYKTDPRTDEIIPVLSDKKNHVIDALRYSIEIVRRKSDWRPM</sequence>
<gene>
    <name evidence="2" type="ORF">LCGC14_2716160</name>
</gene>
<reference evidence="2" key="1">
    <citation type="journal article" date="2015" name="Nature">
        <title>Complex archaea that bridge the gap between prokaryotes and eukaryotes.</title>
        <authorList>
            <person name="Spang A."/>
            <person name="Saw J.H."/>
            <person name="Jorgensen S.L."/>
            <person name="Zaremba-Niedzwiedzka K."/>
            <person name="Martijn J."/>
            <person name="Lind A.E."/>
            <person name="van Eijk R."/>
            <person name="Schleper C."/>
            <person name="Guy L."/>
            <person name="Ettema T.J."/>
        </authorList>
    </citation>
    <scope>NUCLEOTIDE SEQUENCE</scope>
</reference>
<evidence type="ECO:0000259" key="1">
    <source>
        <dbReference type="Pfam" id="PF17288"/>
    </source>
</evidence>
<dbReference type="PANTHER" id="PTHR39184:SF1">
    <property type="entry name" value="PBSX PHAGE TERMINASE LARGE SUBUNIT"/>
    <property type="match status" value="1"/>
</dbReference>
<dbReference type="InterPro" id="IPR052380">
    <property type="entry name" value="Viral_DNA_packaging_terminase"/>
</dbReference>